<dbReference type="Pfam" id="PF13230">
    <property type="entry name" value="GATase_4"/>
    <property type="match status" value="1"/>
</dbReference>
<dbReference type="PANTHER" id="PTHR43187">
    <property type="entry name" value="GLUTAMINE AMIDOTRANSFERASE DUG3-RELATED"/>
    <property type="match status" value="1"/>
</dbReference>
<keyword evidence="1 2" id="KW-0315">Glutamine amidotransferase</keyword>
<keyword evidence="2 4" id="KW-0378">Hydrolase</keyword>
<evidence type="ECO:0000256" key="2">
    <source>
        <dbReference type="HAMAP-Rule" id="MF_02036"/>
    </source>
</evidence>
<evidence type="ECO:0000256" key="1">
    <source>
        <dbReference type="ARBA" id="ARBA00022962"/>
    </source>
</evidence>
<dbReference type="InterPro" id="IPR017808">
    <property type="entry name" value="EgtC"/>
</dbReference>
<gene>
    <name evidence="2 4" type="primary">egtC</name>
    <name evidence="4" type="ORF">SAVMC3_83190</name>
</gene>
<dbReference type="InterPro" id="IPR032889">
    <property type="entry name" value="EgtC_Actinobacteria"/>
</dbReference>
<accession>A0A499VRQ7</accession>
<dbReference type="AlphaFoldDB" id="A0A499VRQ7"/>
<dbReference type="InterPro" id="IPR052373">
    <property type="entry name" value="Gamma-glu_amide_hydrolase"/>
</dbReference>
<feature type="compositionally biased region" description="Basic residues" evidence="3">
    <location>
        <begin position="283"/>
        <end position="310"/>
    </location>
</feature>
<evidence type="ECO:0000256" key="3">
    <source>
        <dbReference type="SAM" id="MobiDB-lite"/>
    </source>
</evidence>
<comment type="pathway">
    <text evidence="2">Amino-acid biosynthesis; ergothioneine biosynthesis.</text>
</comment>
<dbReference type="SUPFAM" id="SSF56235">
    <property type="entry name" value="N-terminal nucleophile aminohydrolases (Ntn hydrolases)"/>
    <property type="match status" value="1"/>
</dbReference>
<dbReference type="NCBIfam" id="TIGR03442">
    <property type="entry name" value="ergothioneine biosynthesis protein EgtC"/>
    <property type="match status" value="1"/>
</dbReference>
<protein>
    <recommendedName>
        <fullName evidence="2">Gamma-glutamyl-hercynylcysteine sulfoxide hydrolase</fullName>
        <ecNumber evidence="2">3.5.1.118</ecNumber>
    </recommendedName>
    <alternativeName>
        <fullName evidence="2">Gamma-glutamyl hercynylcysteine S-oxide hydrolase</fullName>
    </alternativeName>
</protein>
<dbReference type="InterPro" id="IPR026869">
    <property type="entry name" value="EgtC-like"/>
</dbReference>
<dbReference type="HAMAP" id="MF_02036">
    <property type="entry name" value="EgtC"/>
    <property type="match status" value="1"/>
</dbReference>
<dbReference type="InterPro" id="IPR029055">
    <property type="entry name" value="Ntn_hydrolases_N"/>
</dbReference>
<proteinExistence type="inferred from homology"/>
<reference evidence="4" key="1">
    <citation type="submission" date="2019-04" db="EMBL/GenBank/DDBJ databases">
        <title>Draft genome sequences of Streptomyces avermitilis MC3.</title>
        <authorList>
            <person name="Komaki H."/>
            <person name="Tamura T."/>
            <person name="Hosoyama A."/>
        </authorList>
    </citation>
    <scope>NUCLEOTIDE SEQUENCE</scope>
    <source>
        <strain evidence="4">MC3</strain>
    </source>
</reference>
<organism evidence="4">
    <name type="scientific">Streptomyces avermitilis</name>
    <dbReference type="NCBI Taxonomy" id="33903"/>
    <lineage>
        <taxon>Bacteria</taxon>
        <taxon>Bacillati</taxon>
        <taxon>Actinomycetota</taxon>
        <taxon>Actinomycetes</taxon>
        <taxon>Kitasatosporales</taxon>
        <taxon>Streptomycetaceae</taxon>
        <taxon>Streptomyces</taxon>
    </lineage>
</organism>
<dbReference type="PANTHER" id="PTHR43187:SF2">
    <property type="entry name" value="GAMMA-GLUTAMYL-HERCYNYLCYSTEINE SULFOXIDE HYDROLASE"/>
    <property type="match status" value="1"/>
</dbReference>
<evidence type="ECO:0000313" key="4">
    <source>
        <dbReference type="EMBL" id="BBJ55690.1"/>
    </source>
</evidence>
<dbReference type="UniPathway" id="UPA01014"/>
<dbReference type="EC" id="3.5.1.118" evidence="2"/>
<feature type="region of interest" description="Disordered" evidence="3">
    <location>
        <begin position="243"/>
        <end position="332"/>
    </location>
</feature>
<name>A0A499VRQ7_STRAX</name>
<dbReference type="GO" id="GO:0016811">
    <property type="term" value="F:hydrolase activity, acting on carbon-nitrogen (but not peptide) bonds, in linear amides"/>
    <property type="evidence" value="ECO:0007669"/>
    <property type="project" value="UniProtKB-UniRule"/>
</dbReference>
<comment type="function">
    <text evidence="2">Catalyzes the hydrolysis of the gamma-glutamyl amide bond of hercynyl-gamma-L-glutamyl-L-cysteine sulfoxide to produce hercynylcysteine sulfoxide, a step in the biosynthesis pathway of ergothioneine.</text>
</comment>
<sequence length="332" mass="36390">MCRHLAYLGPAEPLGRLLVEPAHSLFRQSWAPRRQRYGTVNADGFGVGWYAEEDPVPARYRRAVPIWGDQSFADLARVVRTTALLAAVRDATVAGADGEAAAAPFAAGPWLFSHNGAVAGWPDSLAPLACSLPPTELLSLEARCDSALVWALVLNRLRGGDEEGQALADTVLEVAAAAPGSRLNLLLTSGETIAATAWGDTLWYLAEPGRRTVVASEPYDDDPHWQEVPDRTLLAASRTDVLLTPLKDPREQGARRNTVNRTPTWHPHHRRSPVREPVPSHPHPARGHHGRGPARRRPARPRRPPGRRPRSTWGDRQAQDASAEVVLRRARQ</sequence>
<dbReference type="CDD" id="cd01908">
    <property type="entry name" value="YafJ"/>
    <property type="match status" value="1"/>
</dbReference>
<dbReference type="Gene3D" id="3.60.20.10">
    <property type="entry name" value="Glutamine Phosphoribosylpyrophosphate, subunit 1, domain 1"/>
    <property type="match status" value="1"/>
</dbReference>
<comment type="catalytic activity">
    <reaction evidence="2">
        <text>gamma-L-glutamyl-hercynylcysteine S-oxide + H2O = S-(hercyn-2-yl)-L-cysteine S-oxide + L-glutamate</text>
        <dbReference type="Rhea" id="RHEA:42684"/>
        <dbReference type="ChEBI" id="CHEBI:15377"/>
        <dbReference type="ChEBI" id="CHEBI:29985"/>
        <dbReference type="ChEBI" id="CHEBI:82703"/>
        <dbReference type="ChEBI" id="CHEBI:82706"/>
        <dbReference type="EC" id="3.5.1.118"/>
    </reaction>
</comment>
<dbReference type="EMBL" id="AP019621">
    <property type="protein sequence ID" value="BBJ55690.1"/>
    <property type="molecule type" value="Genomic_DNA"/>
</dbReference>
<dbReference type="GO" id="GO:0052699">
    <property type="term" value="P:ergothioneine biosynthetic process"/>
    <property type="evidence" value="ECO:0007669"/>
    <property type="project" value="UniProtKB-UniRule"/>
</dbReference>